<organism evidence="1 2">
    <name type="scientific">Streptomyces caniscabiei</name>
    <dbReference type="NCBI Taxonomy" id="2746961"/>
    <lineage>
        <taxon>Bacteria</taxon>
        <taxon>Bacillati</taxon>
        <taxon>Actinomycetota</taxon>
        <taxon>Actinomycetes</taxon>
        <taxon>Kitasatosporales</taxon>
        <taxon>Streptomycetaceae</taxon>
        <taxon>Streptomyces</taxon>
    </lineage>
</organism>
<accession>A0A927L7T6</accession>
<dbReference type="InterPro" id="IPR026337">
    <property type="entry name" value="AKG_HExxH"/>
</dbReference>
<evidence type="ECO:0000313" key="1">
    <source>
        <dbReference type="EMBL" id="MBD9724118.1"/>
    </source>
</evidence>
<dbReference type="Proteomes" id="UP000661025">
    <property type="component" value="Unassembled WGS sequence"/>
</dbReference>
<dbReference type="RefSeq" id="WP_086796774.1">
    <property type="nucleotide sequence ID" value="NZ_CP119182.1"/>
</dbReference>
<dbReference type="AlphaFoldDB" id="A0A927L7T6"/>
<gene>
    <name evidence="1" type="ORF">IHE70_12920</name>
</gene>
<evidence type="ECO:0000313" key="2">
    <source>
        <dbReference type="Proteomes" id="UP000661025"/>
    </source>
</evidence>
<proteinExistence type="predicted"/>
<name>A0A927L7T6_9ACTN</name>
<dbReference type="GeneID" id="79928170"/>
<protein>
    <submittedName>
        <fullName evidence="1">HEXXH motif domain-containing protein</fullName>
    </submittedName>
</protein>
<comment type="caution">
    <text evidence="1">The sequence shown here is derived from an EMBL/GenBank/DDBJ whole genome shotgun (WGS) entry which is preliminary data.</text>
</comment>
<reference evidence="1" key="1">
    <citation type="submission" date="2020-09" db="EMBL/GenBank/DDBJ databases">
        <title>Streptomyces canutascabiei sp. nov., which causes potato common scab and is distributed across the world.</title>
        <authorList>
            <person name="Nguyen H.P."/>
            <person name="Weisberg A.J."/>
            <person name="Chang J.H."/>
            <person name="Clarke C.R."/>
        </authorList>
    </citation>
    <scope>NUCLEOTIDE SEQUENCE</scope>
    <source>
        <strain evidence="1">ID-01-6.2a</strain>
    </source>
</reference>
<sequence>MTFASFKIPDLTFKELSSGRSGGATILQLQAALYSKNILLFRAILSSAISTGHPQASSVRKAYDLLSEIQRQDPASVRRVLTHPAVSVWLCETSRSLNTGNFFAGRCEPERALALAAAGAVRAGFDCSIDMITDDGTVTLPSLGRATLNARPESRFRVRMHVDRRKAQVRGGHRTVTLPSDLHTDTPGWQGLRLLRATTHGKRLELLLDDLDDYRLPGVSKMDRLGEAACARLQLSLADAWRILVRDHHETAAAIGGMIKVLTPLKASSGSQLSATFSQALGCTALTIPDDGLTMAVTLVHELQHTKLYSLTDIVVLTEDNPTNLYYAPWRDDPRPLDALLQGSYAHLGLTSFWWQRRRYTFGEERLRADIEFARWRSASLTATSVLLESGGLTPAGVAFASHMHATLSAYDNEPVPPCALTAAQDLIMDHRARWETSHGRTQSQRSTEST</sequence>
<dbReference type="EMBL" id="JACYXT010000004">
    <property type="protein sequence ID" value="MBD9724118.1"/>
    <property type="molecule type" value="Genomic_DNA"/>
</dbReference>
<dbReference type="NCBIfam" id="TIGR04267">
    <property type="entry name" value="mod_HExxH"/>
    <property type="match status" value="1"/>
</dbReference>